<proteinExistence type="inferred from homology"/>
<dbReference type="PANTHER" id="PTHR10638:SF91">
    <property type="entry name" value="AMINE OXIDASE"/>
    <property type="match status" value="1"/>
</dbReference>
<dbReference type="EC" id="1.4.3.-" evidence="7"/>
<name>A0ABR3PH64_9PEZI</name>
<comment type="caution">
    <text evidence="10">The sequence shown here is derived from an EMBL/GenBank/DDBJ whole genome shotgun (WGS) entry which is preliminary data.</text>
</comment>
<keyword evidence="5 7" id="KW-0560">Oxidoreductase</keyword>
<dbReference type="Gene3D" id="2.70.98.20">
    <property type="entry name" value="Copper amine oxidase, catalytic domain"/>
    <property type="match status" value="1"/>
</dbReference>
<evidence type="ECO:0000256" key="3">
    <source>
        <dbReference type="ARBA" id="ARBA00022723"/>
    </source>
</evidence>
<dbReference type="InterPro" id="IPR015798">
    <property type="entry name" value="Cu_amine_oxidase_C"/>
</dbReference>
<dbReference type="SUPFAM" id="SSF54416">
    <property type="entry name" value="Amine oxidase N-terminal region"/>
    <property type="match status" value="2"/>
</dbReference>
<keyword evidence="3 7" id="KW-0479">Metal-binding</keyword>
<dbReference type="InterPro" id="IPR016182">
    <property type="entry name" value="Cu_amine_oxidase_N-reg"/>
</dbReference>
<dbReference type="EMBL" id="JBFMKM010000007">
    <property type="protein sequence ID" value="KAL1305491.1"/>
    <property type="molecule type" value="Genomic_DNA"/>
</dbReference>
<accession>A0ABR3PH64</accession>
<evidence type="ECO:0000256" key="2">
    <source>
        <dbReference type="ARBA" id="ARBA00007983"/>
    </source>
</evidence>
<evidence type="ECO:0000259" key="8">
    <source>
        <dbReference type="Pfam" id="PF01179"/>
    </source>
</evidence>
<dbReference type="SUPFAM" id="SSF49998">
    <property type="entry name" value="Amine oxidase catalytic domain"/>
    <property type="match status" value="1"/>
</dbReference>
<dbReference type="PANTHER" id="PTHR10638">
    <property type="entry name" value="COPPER AMINE OXIDASE"/>
    <property type="match status" value="1"/>
</dbReference>
<evidence type="ECO:0000313" key="11">
    <source>
        <dbReference type="Proteomes" id="UP001562354"/>
    </source>
</evidence>
<evidence type="ECO:0000256" key="4">
    <source>
        <dbReference type="ARBA" id="ARBA00022772"/>
    </source>
</evidence>
<dbReference type="PROSITE" id="PS01164">
    <property type="entry name" value="COPPER_AMINE_OXID_1"/>
    <property type="match status" value="1"/>
</dbReference>
<evidence type="ECO:0000256" key="1">
    <source>
        <dbReference type="ARBA" id="ARBA00001935"/>
    </source>
</evidence>
<feature type="domain" description="Copper amine oxidase N2-terminal" evidence="9">
    <location>
        <begin position="5"/>
        <end position="68"/>
    </location>
</feature>
<dbReference type="Gene3D" id="3.10.450.40">
    <property type="match status" value="2"/>
</dbReference>
<evidence type="ECO:0000256" key="5">
    <source>
        <dbReference type="ARBA" id="ARBA00023002"/>
    </source>
</evidence>
<evidence type="ECO:0000313" key="10">
    <source>
        <dbReference type="EMBL" id="KAL1305491.1"/>
    </source>
</evidence>
<dbReference type="Pfam" id="PF01179">
    <property type="entry name" value="Cu_amine_oxid"/>
    <property type="match status" value="1"/>
</dbReference>
<dbReference type="Proteomes" id="UP001562354">
    <property type="component" value="Unassembled WGS sequence"/>
</dbReference>
<keyword evidence="11" id="KW-1185">Reference proteome</keyword>
<keyword evidence="6 7" id="KW-0186">Copper</keyword>
<evidence type="ECO:0000259" key="9">
    <source>
        <dbReference type="Pfam" id="PF02727"/>
    </source>
</evidence>
<organism evidence="10 11">
    <name type="scientific">Neodothiora populina</name>
    <dbReference type="NCBI Taxonomy" id="2781224"/>
    <lineage>
        <taxon>Eukaryota</taxon>
        <taxon>Fungi</taxon>
        <taxon>Dikarya</taxon>
        <taxon>Ascomycota</taxon>
        <taxon>Pezizomycotina</taxon>
        <taxon>Dothideomycetes</taxon>
        <taxon>Dothideomycetidae</taxon>
        <taxon>Dothideales</taxon>
        <taxon>Dothioraceae</taxon>
        <taxon>Neodothiora</taxon>
    </lineage>
</organism>
<evidence type="ECO:0000256" key="7">
    <source>
        <dbReference type="RuleBase" id="RU000672"/>
    </source>
</evidence>
<dbReference type="InterPro" id="IPR049948">
    <property type="entry name" value="Cu_Am_ox_TPQ-bd"/>
</dbReference>
<comment type="similarity">
    <text evidence="2 7">Belongs to the copper/topaquinone oxidase family.</text>
</comment>
<reference evidence="10 11" key="1">
    <citation type="submission" date="2024-07" db="EMBL/GenBank/DDBJ databases">
        <title>Draft sequence of the Neodothiora populina.</title>
        <authorList>
            <person name="Drown D.D."/>
            <person name="Schuette U.S."/>
            <person name="Buechlein A.B."/>
            <person name="Rusch D.R."/>
            <person name="Winton L.W."/>
            <person name="Adams G.A."/>
        </authorList>
    </citation>
    <scope>NUCLEOTIDE SEQUENCE [LARGE SCALE GENOMIC DNA]</scope>
    <source>
        <strain evidence="10 11">CPC 39397</strain>
    </source>
</reference>
<dbReference type="InterPro" id="IPR036460">
    <property type="entry name" value="Cu_amine_oxidase_C_sf"/>
</dbReference>
<protein>
    <recommendedName>
        <fullName evidence="7">Amine oxidase</fullName>
        <ecNumber evidence="7">1.4.3.-</ecNumber>
    </recommendedName>
</protein>
<comment type="cofactor">
    <cofactor evidence="1">
        <name>Cu cation</name>
        <dbReference type="ChEBI" id="CHEBI:23378"/>
    </cofactor>
</comment>
<dbReference type="InterPro" id="IPR015800">
    <property type="entry name" value="Cu_amine_oxidase_N2"/>
</dbReference>
<dbReference type="RefSeq" id="XP_069201764.1">
    <property type="nucleotide sequence ID" value="XM_069341669.1"/>
</dbReference>
<keyword evidence="4 7" id="KW-0801">TPQ</keyword>
<feature type="domain" description="Copper amine oxidase catalytic" evidence="8">
    <location>
        <begin position="248"/>
        <end position="649"/>
    </location>
</feature>
<dbReference type="InterPro" id="IPR000269">
    <property type="entry name" value="Cu_amine_oxidase"/>
</dbReference>
<comment type="PTM">
    <text evidence="7">Topaquinone (TPQ) is generated by copper-dependent autoxidation of a specific tyrosyl residue.</text>
</comment>
<gene>
    <name evidence="10" type="ORF">AAFC00_002366</name>
</gene>
<comment type="cofactor">
    <cofactor evidence="7">
        <name>Cu cation</name>
        <dbReference type="ChEBI" id="CHEBI:23378"/>
    </cofactor>
    <text evidence="7">Contains 1 topaquinone per subunit.</text>
</comment>
<dbReference type="GeneID" id="95976068"/>
<evidence type="ECO:0000256" key="6">
    <source>
        <dbReference type="ARBA" id="ARBA00023008"/>
    </source>
</evidence>
<dbReference type="Pfam" id="PF02727">
    <property type="entry name" value="Cu_amine_oxidN2"/>
    <property type="match status" value="1"/>
</dbReference>
<sequence length="669" mass="75179">MSPVHPLTNLSIEETKQARDIVLSHHPDEVIDFREIFLKEPAKSELIEFLDLEHSGSLTASSPRPARLAKCQYDVIGADRIPYYHESIVDVAKGDRVKHEIIGKEHQAALTLDEFDVLVDACKQSKMFQDALSEFELPQGFEVVIEPWPYGGLDTTDEHRRYFQGLIFAQDLRNGNPDSNFYAFPLPLIPIMDAHKREIIRIDRLATGGKGDSLDGKTNSKKILEHCTNAEYVPELLPNGTRNDLKTLNVIQPDGPSFTVSDDSLIEWQRWRFRVSFNPREGAVLHDIHYDGRSIMYRLAISEMTVPYADARAPFHRKQAFDFGDGGAGNCANNLSLGCDCLGVIKYFDACLIDGKGDVKEHPNVICLHEQDEGILFKHTNWRTGRAVVTRSRVLVVQFIITLANYEYIFAYKFDQAGGIDIETRATGIVSCVNIDPGKTSDYGNVVNPGVLAQNHQHIFAIRLDPAVDGHKNTVMMEESHRVPINPRTNPKGNYYEVHKTPITQSSYADAEPMNNRVFKIINSSKQNKISGNPVGYKLTPPATQLLLADPESVQSKRASFAQHHVWVTKYKDDELYAGGRFTLQSTEEIDGVADAVARGDNVENEDVVVWSVFGLTHNPRVEDWPVMPVEIHQIHLRPADFFEANPSLDVPSNKNLASQEVYKDSCCE</sequence>